<dbReference type="PROSITE" id="PS00622">
    <property type="entry name" value="HTH_LUXR_1"/>
    <property type="match status" value="1"/>
</dbReference>
<evidence type="ECO:0000256" key="2">
    <source>
        <dbReference type="ARBA" id="ARBA00023015"/>
    </source>
</evidence>
<gene>
    <name evidence="8" type="ORF">J2T57_002682</name>
</gene>
<dbReference type="PROSITE" id="PS50043">
    <property type="entry name" value="HTH_LUXR_2"/>
    <property type="match status" value="1"/>
</dbReference>
<dbReference type="Gene3D" id="3.40.50.2300">
    <property type="match status" value="1"/>
</dbReference>
<dbReference type="GO" id="GO:0006355">
    <property type="term" value="P:regulation of DNA-templated transcription"/>
    <property type="evidence" value="ECO:0007669"/>
    <property type="project" value="InterPro"/>
</dbReference>
<evidence type="ECO:0000256" key="5">
    <source>
        <dbReference type="PROSITE-ProRule" id="PRU00169"/>
    </source>
</evidence>
<dbReference type="SUPFAM" id="SSF46894">
    <property type="entry name" value="C-terminal effector domain of the bipartite response regulators"/>
    <property type="match status" value="1"/>
</dbReference>
<dbReference type="PANTHER" id="PTHR43214">
    <property type="entry name" value="TWO-COMPONENT RESPONSE REGULATOR"/>
    <property type="match status" value="1"/>
</dbReference>
<dbReference type="InterPro" id="IPR000792">
    <property type="entry name" value="Tscrpt_reg_LuxR_C"/>
</dbReference>
<name>A0AAE3KGR7_9GAMM</name>
<comment type="caution">
    <text evidence="8">The sequence shown here is derived from an EMBL/GenBank/DDBJ whole genome shotgun (WGS) entry which is preliminary data.</text>
</comment>
<keyword evidence="3 8" id="KW-0238">DNA-binding</keyword>
<feature type="modified residue" description="4-aspartylphosphate" evidence="5">
    <location>
        <position position="54"/>
    </location>
</feature>
<dbReference type="Pfam" id="PF00196">
    <property type="entry name" value="GerE"/>
    <property type="match status" value="1"/>
</dbReference>
<dbReference type="SUPFAM" id="SSF52172">
    <property type="entry name" value="CheY-like"/>
    <property type="match status" value="1"/>
</dbReference>
<dbReference type="EMBL" id="JALJXV010000006">
    <property type="protein sequence ID" value="MCP1675532.1"/>
    <property type="molecule type" value="Genomic_DNA"/>
</dbReference>
<evidence type="ECO:0000313" key="8">
    <source>
        <dbReference type="EMBL" id="MCP1675532.1"/>
    </source>
</evidence>
<organism evidence="8 9">
    <name type="scientific">Natronocella acetinitrilica</name>
    <dbReference type="NCBI Taxonomy" id="414046"/>
    <lineage>
        <taxon>Bacteria</taxon>
        <taxon>Pseudomonadati</taxon>
        <taxon>Pseudomonadota</taxon>
        <taxon>Gammaproteobacteria</taxon>
        <taxon>Chromatiales</taxon>
        <taxon>Ectothiorhodospiraceae</taxon>
        <taxon>Natronocella</taxon>
    </lineage>
</organism>
<dbReference type="SMART" id="SM00448">
    <property type="entry name" value="REC"/>
    <property type="match status" value="1"/>
</dbReference>
<evidence type="ECO:0000259" key="7">
    <source>
        <dbReference type="PROSITE" id="PS50110"/>
    </source>
</evidence>
<dbReference type="InterPro" id="IPR016032">
    <property type="entry name" value="Sig_transdc_resp-reg_C-effctor"/>
</dbReference>
<dbReference type="GO" id="GO:0000160">
    <property type="term" value="P:phosphorelay signal transduction system"/>
    <property type="evidence" value="ECO:0007669"/>
    <property type="project" value="InterPro"/>
</dbReference>
<dbReference type="CDD" id="cd17535">
    <property type="entry name" value="REC_NarL-like"/>
    <property type="match status" value="1"/>
</dbReference>
<sequence length="216" mass="23730">MIRVCLADDHTIVRDGLKQILAEEPDIEVRGEAHDGEQTLALMDQVDCDVLVLDISMPPPSGVELIRLLLGSHPGLSILILSMHSENQYAVRSIRAGARGYLAKTSAAEQLVSAIRRVSSGQIFLNANLNQKLALNMLTDDDSEPHRMLSKREYHVFTLLVGGRTVSQIADELEVSSKTVSTHKTRILQKMGMDSVAALVRYAMEHDLIESGMEGS</sequence>
<reference evidence="8" key="1">
    <citation type="submission" date="2022-03" db="EMBL/GenBank/DDBJ databases">
        <title>Genomic Encyclopedia of Type Strains, Phase III (KMG-III): the genomes of soil and plant-associated and newly described type strains.</title>
        <authorList>
            <person name="Whitman W."/>
        </authorList>
    </citation>
    <scope>NUCLEOTIDE SEQUENCE</scope>
    <source>
        <strain evidence="8">ANL 6-2</strain>
    </source>
</reference>
<keyword evidence="9" id="KW-1185">Reference proteome</keyword>
<dbReference type="AlphaFoldDB" id="A0AAE3KGR7"/>
<dbReference type="Pfam" id="PF00072">
    <property type="entry name" value="Response_reg"/>
    <property type="match status" value="1"/>
</dbReference>
<evidence type="ECO:0000313" key="9">
    <source>
        <dbReference type="Proteomes" id="UP001205843"/>
    </source>
</evidence>
<dbReference type="SMART" id="SM00421">
    <property type="entry name" value="HTH_LUXR"/>
    <property type="match status" value="1"/>
</dbReference>
<dbReference type="InterPro" id="IPR011006">
    <property type="entry name" value="CheY-like_superfamily"/>
</dbReference>
<accession>A0AAE3KGR7</accession>
<dbReference type="CDD" id="cd06170">
    <property type="entry name" value="LuxR_C_like"/>
    <property type="match status" value="1"/>
</dbReference>
<dbReference type="Proteomes" id="UP001205843">
    <property type="component" value="Unassembled WGS sequence"/>
</dbReference>
<dbReference type="PRINTS" id="PR00038">
    <property type="entry name" value="HTHLUXR"/>
</dbReference>
<feature type="domain" description="HTH luxR-type" evidence="6">
    <location>
        <begin position="142"/>
        <end position="207"/>
    </location>
</feature>
<evidence type="ECO:0000256" key="1">
    <source>
        <dbReference type="ARBA" id="ARBA00022553"/>
    </source>
</evidence>
<protein>
    <submittedName>
        <fullName evidence="8">DNA-binding NarL/FixJ family response regulator</fullName>
    </submittedName>
</protein>
<keyword evidence="4" id="KW-0804">Transcription</keyword>
<proteinExistence type="predicted"/>
<evidence type="ECO:0000256" key="4">
    <source>
        <dbReference type="ARBA" id="ARBA00023163"/>
    </source>
</evidence>
<keyword evidence="1 5" id="KW-0597">Phosphoprotein</keyword>
<dbReference type="PROSITE" id="PS50110">
    <property type="entry name" value="RESPONSE_REGULATORY"/>
    <property type="match status" value="1"/>
</dbReference>
<dbReference type="InterPro" id="IPR058245">
    <property type="entry name" value="NreC/VraR/RcsB-like_REC"/>
</dbReference>
<feature type="domain" description="Response regulatory" evidence="7">
    <location>
        <begin position="3"/>
        <end position="119"/>
    </location>
</feature>
<evidence type="ECO:0000256" key="3">
    <source>
        <dbReference type="ARBA" id="ARBA00023125"/>
    </source>
</evidence>
<keyword evidence="2" id="KW-0805">Transcription regulation</keyword>
<dbReference type="GO" id="GO:0003677">
    <property type="term" value="F:DNA binding"/>
    <property type="evidence" value="ECO:0007669"/>
    <property type="project" value="UniProtKB-KW"/>
</dbReference>
<evidence type="ECO:0000259" key="6">
    <source>
        <dbReference type="PROSITE" id="PS50043"/>
    </source>
</evidence>
<dbReference type="PANTHER" id="PTHR43214:SF41">
    <property type="entry name" value="NITRATE_NITRITE RESPONSE REGULATOR PROTEIN NARP"/>
    <property type="match status" value="1"/>
</dbReference>
<dbReference type="InterPro" id="IPR001789">
    <property type="entry name" value="Sig_transdc_resp-reg_receiver"/>
</dbReference>
<dbReference type="RefSeq" id="WP_253479061.1">
    <property type="nucleotide sequence ID" value="NZ_JALJXV010000006.1"/>
</dbReference>
<dbReference type="InterPro" id="IPR039420">
    <property type="entry name" value="WalR-like"/>
</dbReference>